<reference evidence="4" key="1">
    <citation type="submission" date="2012-12" db="EMBL/GenBank/DDBJ databases">
        <authorList>
            <person name="Hellsten U."/>
            <person name="Grimwood J."/>
            <person name="Chapman J.A."/>
            <person name="Shapiro H."/>
            <person name="Aerts A."/>
            <person name="Otillar R.P."/>
            <person name="Terry A.Y."/>
            <person name="Boore J.L."/>
            <person name="Simakov O."/>
            <person name="Marletaz F."/>
            <person name="Cho S.-J."/>
            <person name="Edsinger-Gonzales E."/>
            <person name="Havlak P."/>
            <person name="Kuo D.-H."/>
            <person name="Larsson T."/>
            <person name="Lv J."/>
            <person name="Arendt D."/>
            <person name="Savage R."/>
            <person name="Osoegawa K."/>
            <person name="de Jong P."/>
            <person name="Lindberg D.R."/>
            <person name="Seaver E.C."/>
            <person name="Weisblat D.A."/>
            <person name="Putnam N.H."/>
            <person name="Grigoriev I.V."/>
            <person name="Rokhsar D.S."/>
        </authorList>
    </citation>
    <scope>NUCLEOTIDE SEQUENCE</scope>
    <source>
        <strain evidence="4">I ESC-2004</strain>
    </source>
</reference>
<protein>
    <recommendedName>
        <fullName evidence="5">Ig-like domain-containing protein</fullName>
    </recommendedName>
</protein>
<dbReference type="Proteomes" id="UP000014760">
    <property type="component" value="Unassembled WGS sequence"/>
</dbReference>
<keyword evidence="1" id="KW-1133">Transmembrane helix</keyword>
<feature type="transmembrane region" description="Helical" evidence="1">
    <location>
        <begin position="121"/>
        <end position="142"/>
    </location>
</feature>
<keyword evidence="1" id="KW-0812">Transmembrane</keyword>
<reference evidence="2 4" key="2">
    <citation type="journal article" date="2013" name="Nature">
        <title>Insights into bilaterian evolution from three spiralian genomes.</title>
        <authorList>
            <person name="Simakov O."/>
            <person name="Marletaz F."/>
            <person name="Cho S.J."/>
            <person name="Edsinger-Gonzales E."/>
            <person name="Havlak P."/>
            <person name="Hellsten U."/>
            <person name="Kuo D.H."/>
            <person name="Larsson T."/>
            <person name="Lv J."/>
            <person name="Arendt D."/>
            <person name="Savage R."/>
            <person name="Osoegawa K."/>
            <person name="de Jong P."/>
            <person name="Grimwood J."/>
            <person name="Chapman J.A."/>
            <person name="Shapiro H."/>
            <person name="Aerts A."/>
            <person name="Otillar R.P."/>
            <person name="Terry A.Y."/>
            <person name="Boore J.L."/>
            <person name="Grigoriev I.V."/>
            <person name="Lindberg D.R."/>
            <person name="Seaver E.C."/>
            <person name="Weisblat D.A."/>
            <person name="Putnam N.H."/>
            <person name="Rokhsar D.S."/>
        </authorList>
    </citation>
    <scope>NUCLEOTIDE SEQUENCE</scope>
    <source>
        <strain evidence="2 4">I ESC-2004</strain>
    </source>
</reference>
<dbReference type="OMA" id="INIMGPY"/>
<evidence type="ECO:0000313" key="4">
    <source>
        <dbReference type="Proteomes" id="UP000014760"/>
    </source>
</evidence>
<dbReference type="HOGENOM" id="CLU_1455761_0_0_1"/>
<keyword evidence="1" id="KW-0472">Membrane</keyword>
<evidence type="ECO:0000256" key="1">
    <source>
        <dbReference type="SAM" id="Phobius"/>
    </source>
</evidence>
<name>R7TE47_CAPTE</name>
<dbReference type="EnsemblMetazoa" id="CapteT225776">
    <property type="protein sequence ID" value="CapteP225776"/>
    <property type="gene ID" value="CapteG225776"/>
</dbReference>
<dbReference type="AlphaFoldDB" id="R7TE47"/>
<sequence length="186" mass="21184">MQQPYGDDSFNTKAEYLDNATLDCSNDTIVQEDYEVQYWILPDLQHMGKGEEDMFLTIDGIAGWKVSDDGKTMDIILVQENQFGFYYCIVSNHNNTFTIKRALNYKGPYFGDLWEKYEDNVIVACSSSVAFAVLSIFFCVVYEKKYAVYVPKDPVELEPEQKVAIPSISSEKNEGIEETPGTFTPL</sequence>
<proteinExistence type="predicted"/>
<accession>R7TE47</accession>
<dbReference type="EMBL" id="KB311417">
    <property type="protein sequence ID" value="ELT89326.1"/>
    <property type="molecule type" value="Genomic_DNA"/>
</dbReference>
<reference evidence="3" key="3">
    <citation type="submission" date="2015-06" db="UniProtKB">
        <authorList>
            <consortium name="EnsemblMetazoa"/>
        </authorList>
    </citation>
    <scope>IDENTIFICATION</scope>
</reference>
<evidence type="ECO:0000313" key="3">
    <source>
        <dbReference type="EnsemblMetazoa" id="CapteP225776"/>
    </source>
</evidence>
<gene>
    <name evidence="2" type="ORF">CAPTEDRAFT_225776</name>
</gene>
<dbReference type="OrthoDB" id="6284188at2759"/>
<evidence type="ECO:0008006" key="5">
    <source>
        <dbReference type="Google" id="ProtNLM"/>
    </source>
</evidence>
<organism evidence="2">
    <name type="scientific">Capitella teleta</name>
    <name type="common">Polychaete worm</name>
    <dbReference type="NCBI Taxonomy" id="283909"/>
    <lineage>
        <taxon>Eukaryota</taxon>
        <taxon>Metazoa</taxon>
        <taxon>Spiralia</taxon>
        <taxon>Lophotrochozoa</taxon>
        <taxon>Annelida</taxon>
        <taxon>Polychaeta</taxon>
        <taxon>Sedentaria</taxon>
        <taxon>Scolecida</taxon>
        <taxon>Capitellidae</taxon>
        <taxon>Capitella</taxon>
    </lineage>
</organism>
<dbReference type="EMBL" id="AMQN01003287">
    <property type="status" value="NOT_ANNOTATED_CDS"/>
    <property type="molecule type" value="Genomic_DNA"/>
</dbReference>
<keyword evidence="4" id="KW-1185">Reference proteome</keyword>
<evidence type="ECO:0000313" key="2">
    <source>
        <dbReference type="EMBL" id="ELT89326.1"/>
    </source>
</evidence>